<feature type="chain" id="PRO_5031076523" evidence="1">
    <location>
        <begin position="26"/>
        <end position="168"/>
    </location>
</feature>
<dbReference type="EMBL" id="JACHTF010000002">
    <property type="protein sequence ID" value="MBB1059283.1"/>
    <property type="molecule type" value="Genomic_DNA"/>
</dbReference>
<protein>
    <submittedName>
        <fullName evidence="2">Uncharacterized protein</fullName>
    </submittedName>
</protein>
<dbReference type="Proteomes" id="UP000523196">
    <property type="component" value="Unassembled WGS sequence"/>
</dbReference>
<keyword evidence="1" id="KW-0732">Signal</keyword>
<dbReference type="RefSeq" id="WP_182684947.1">
    <property type="nucleotide sequence ID" value="NZ_JACHTF010000002.1"/>
</dbReference>
<name>A0A7W3TJ36_9GAMM</name>
<evidence type="ECO:0000256" key="1">
    <source>
        <dbReference type="SAM" id="SignalP"/>
    </source>
</evidence>
<proteinExistence type="predicted"/>
<reference evidence="2 3" key="1">
    <citation type="submission" date="2020-08" db="EMBL/GenBank/DDBJ databases">
        <authorList>
            <person name="Xu S."/>
            <person name="Li A."/>
        </authorList>
    </citation>
    <scope>NUCLEOTIDE SEQUENCE [LARGE SCALE GENOMIC DNA]</scope>
    <source>
        <strain evidence="2 3">119BY6-57</strain>
    </source>
</reference>
<accession>A0A7W3TJ36</accession>
<organism evidence="2 3">
    <name type="scientific">Marilutibacter spongiae</name>
    <dbReference type="NCBI Taxonomy" id="2025720"/>
    <lineage>
        <taxon>Bacteria</taxon>
        <taxon>Pseudomonadati</taxon>
        <taxon>Pseudomonadota</taxon>
        <taxon>Gammaproteobacteria</taxon>
        <taxon>Lysobacterales</taxon>
        <taxon>Lysobacteraceae</taxon>
        <taxon>Marilutibacter</taxon>
    </lineage>
</organism>
<sequence>MRARLHVVLVAAALMAILHAAAVEAAPPGPNGLGTEWAPIEVDRLADIRGGFQLPGGPVLSFGIERVVRVNGLLVAQASVRIPDIAHITAEQAQALAEFNRGLLVQVGEGNRVVAGTATGALVVQNSLDDESISAVTRLEVGVDTLGIYKAINFNDALVDAQLGALGR</sequence>
<evidence type="ECO:0000313" key="3">
    <source>
        <dbReference type="Proteomes" id="UP000523196"/>
    </source>
</evidence>
<gene>
    <name evidence="2" type="ORF">H4F98_01710</name>
</gene>
<keyword evidence="3" id="KW-1185">Reference proteome</keyword>
<dbReference type="AlphaFoldDB" id="A0A7W3TJ36"/>
<comment type="caution">
    <text evidence="2">The sequence shown here is derived from an EMBL/GenBank/DDBJ whole genome shotgun (WGS) entry which is preliminary data.</text>
</comment>
<evidence type="ECO:0000313" key="2">
    <source>
        <dbReference type="EMBL" id="MBB1059283.1"/>
    </source>
</evidence>
<feature type="signal peptide" evidence="1">
    <location>
        <begin position="1"/>
        <end position="25"/>
    </location>
</feature>